<dbReference type="EMBL" id="JAQQWM010000005">
    <property type="protein sequence ID" value="KAK8063286.1"/>
    <property type="molecule type" value="Genomic_DNA"/>
</dbReference>
<dbReference type="Proteomes" id="UP001446871">
    <property type="component" value="Unassembled WGS sequence"/>
</dbReference>
<feature type="compositionally biased region" description="Acidic residues" evidence="1">
    <location>
        <begin position="200"/>
        <end position="210"/>
    </location>
</feature>
<proteinExistence type="predicted"/>
<feature type="region of interest" description="Disordered" evidence="1">
    <location>
        <begin position="173"/>
        <end position="214"/>
    </location>
</feature>
<comment type="caution">
    <text evidence="2">The sequence shown here is derived from an EMBL/GenBank/DDBJ whole genome shotgun (WGS) entry which is preliminary data.</text>
</comment>
<evidence type="ECO:0000256" key="1">
    <source>
        <dbReference type="SAM" id="MobiDB-lite"/>
    </source>
</evidence>
<accession>A0ABR1UWH7</accession>
<protein>
    <submittedName>
        <fullName evidence="2">Uncharacterized protein</fullName>
    </submittedName>
</protein>
<reference evidence="2 3" key="1">
    <citation type="submission" date="2023-01" db="EMBL/GenBank/DDBJ databases">
        <title>Analysis of 21 Apiospora genomes using comparative genomics revels a genus with tremendous synthesis potential of carbohydrate active enzymes and secondary metabolites.</title>
        <authorList>
            <person name="Sorensen T."/>
        </authorList>
    </citation>
    <scope>NUCLEOTIDE SEQUENCE [LARGE SCALE GENOMIC DNA]</scope>
    <source>
        <strain evidence="2 3">CBS 83171</strain>
    </source>
</reference>
<evidence type="ECO:0000313" key="2">
    <source>
        <dbReference type="EMBL" id="KAK8063286.1"/>
    </source>
</evidence>
<evidence type="ECO:0000313" key="3">
    <source>
        <dbReference type="Proteomes" id="UP001446871"/>
    </source>
</evidence>
<feature type="compositionally biased region" description="Basic and acidic residues" evidence="1">
    <location>
        <begin position="173"/>
        <end position="186"/>
    </location>
</feature>
<organism evidence="2 3">
    <name type="scientific">Apiospora saccharicola</name>
    <dbReference type="NCBI Taxonomy" id="335842"/>
    <lineage>
        <taxon>Eukaryota</taxon>
        <taxon>Fungi</taxon>
        <taxon>Dikarya</taxon>
        <taxon>Ascomycota</taxon>
        <taxon>Pezizomycotina</taxon>
        <taxon>Sordariomycetes</taxon>
        <taxon>Xylariomycetidae</taxon>
        <taxon>Amphisphaeriales</taxon>
        <taxon>Apiosporaceae</taxon>
        <taxon>Apiospora</taxon>
    </lineage>
</organism>
<keyword evidence="3" id="KW-1185">Reference proteome</keyword>
<gene>
    <name evidence="2" type="ORF">PG996_007938</name>
</gene>
<name>A0ABR1UWH7_9PEZI</name>
<sequence>MADMDRRPWMDGDKRCLAECLIRAELEAPTPEFRFGKVADIKALHRDCINKSARFCYRSQKNLKIRLCALRREFDEFVSIVPKDIKEANDSRLLIKWILDNCYPYPDERKLPLDDGMYDRGDKEWDVRWEVAGNLWQVSQSSSDSGYDKERIIQELLVELRCMTREVEEDLERYRKAGDESERNVEDNPYTIHPVRPTPDDDSDDFDNFDDPGRHWRRWQQQEKACHCNDPR</sequence>